<dbReference type="GO" id="GO:0007508">
    <property type="term" value="P:larval heart development"/>
    <property type="evidence" value="ECO:0007669"/>
    <property type="project" value="TreeGrafter"/>
</dbReference>
<name>A0AAW0XP83_CHEQU</name>
<proteinExistence type="predicted"/>
<gene>
    <name evidence="2" type="ORF">OTU49_017383</name>
</gene>
<dbReference type="Proteomes" id="UP001445076">
    <property type="component" value="Unassembled WGS sequence"/>
</dbReference>
<evidence type="ECO:0000259" key="1">
    <source>
        <dbReference type="Pfam" id="PF14529"/>
    </source>
</evidence>
<feature type="non-terminal residue" evidence="2">
    <location>
        <position position="1"/>
    </location>
</feature>
<dbReference type="Pfam" id="PF14529">
    <property type="entry name" value="Exo_endo_phos_2"/>
    <property type="match status" value="1"/>
</dbReference>
<feature type="domain" description="Endonuclease/exonuclease/phosphatase" evidence="1">
    <location>
        <begin position="7"/>
        <end position="132"/>
    </location>
</feature>
<dbReference type="SUPFAM" id="SSF56219">
    <property type="entry name" value="DNase I-like"/>
    <property type="match status" value="1"/>
</dbReference>
<evidence type="ECO:0000313" key="3">
    <source>
        <dbReference type="Proteomes" id="UP001445076"/>
    </source>
</evidence>
<dbReference type="GO" id="GO:0003824">
    <property type="term" value="F:catalytic activity"/>
    <property type="evidence" value="ECO:0007669"/>
    <property type="project" value="InterPro"/>
</dbReference>
<dbReference type="GO" id="GO:0031012">
    <property type="term" value="C:extracellular matrix"/>
    <property type="evidence" value="ECO:0007669"/>
    <property type="project" value="TreeGrafter"/>
</dbReference>
<protein>
    <recommendedName>
        <fullName evidence="1">Endonuclease/exonuclease/phosphatase domain-containing protein</fullName>
    </recommendedName>
</protein>
<dbReference type="EMBL" id="JARKIK010000018">
    <property type="protein sequence ID" value="KAK8746383.1"/>
    <property type="molecule type" value="Genomic_DNA"/>
</dbReference>
<organism evidence="2 3">
    <name type="scientific">Cherax quadricarinatus</name>
    <name type="common">Australian red claw crayfish</name>
    <dbReference type="NCBI Taxonomy" id="27406"/>
    <lineage>
        <taxon>Eukaryota</taxon>
        <taxon>Metazoa</taxon>
        <taxon>Ecdysozoa</taxon>
        <taxon>Arthropoda</taxon>
        <taxon>Crustacea</taxon>
        <taxon>Multicrustacea</taxon>
        <taxon>Malacostraca</taxon>
        <taxon>Eumalacostraca</taxon>
        <taxon>Eucarida</taxon>
        <taxon>Decapoda</taxon>
        <taxon>Pleocyemata</taxon>
        <taxon>Astacidea</taxon>
        <taxon>Parastacoidea</taxon>
        <taxon>Parastacidae</taxon>
        <taxon>Cherax</taxon>
    </lineage>
</organism>
<sequence>TENQNLVIVVVYKPPDATSQQFQEQLLKIDHCLENLPAPAPNILLLGDFNLRHLKWRNIANNIVAVITPGGSSDENSHSHELLNLCTKFNLNQQIIEPTRLENTLDLIFTNNDDLIRNVTISKTIYSDHNIIEVQTCMRGAPDRHNETSHEGAFTKFNFNNKNIKWDQVNQVLTDISWEDILSNTDPNLCLEQINLVALDVCTRLIPLRKRRSRCKIERDRRSLYRRRKRITERLNA</sequence>
<dbReference type="AlphaFoldDB" id="A0AAW0XP83"/>
<accession>A0AAW0XP83</accession>
<dbReference type="InterPro" id="IPR005135">
    <property type="entry name" value="Endo/exonuclease/phosphatase"/>
</dbReference>
<evidence type="ECO:0000313" key="2">
    <source>
        <dbReference type="EMBL" id="KAK8746383.1"/>
    </source>
</evidence>
<reference evidence="2 3" key="1">
    <citation type="journal article" date="2024" name="BMC Genomics">
        <title>Genome assembly of redclaw crayfish (Cherax quadricarinatus) provides insights into its immune adaptation and hypoxia tolerance.</title>
        <authorList>
            <person name="Liu Z."/>
            <person name="Zheng J."/>
            <person name="Li H."/>
            <person name="Fang K."/>
            <person name="Wang S."/>
            <person name="He J."/>
            <person name="Zhou D."/>
            <person name="Weng S."/>
            <person name="Chi M."/>
            <person name="Gu Z."/>
            <person name="He J."/>
            <person name="Li F."/>
            <person name="Wang M."/>
        </authorList>
    </citation>
    <scope>NUCLEOTIDE SEQUENCE [LARGE SCALE GENOMIC DNA]</scope>
    <source>
        <strain evidence="2">ZL_2023a</strain>
    </source>
</reference>
<comment type="caution">
    <text evidence="2">The sequence shown here is derived from an EMBL/GenBank/DDBJ whole genome shotgun (WGS) entry which is preliminary data.</text>
</comment>
<dbReference type="PANTHER" id="PTHR33395">
    <property type="entry name" value="TRANSCRIPTASE, PUTATIVE-RELATED-RELATED"/>
    <property type="match status" value="1"/>
</dbReference>
<dbReference type="Gene3D" id="3.60.10.10">
    <property type="entry name" value="Endonuclease/exonuclease/phosphatase"/>
    <property type="match status" value="1"/>
</dbReference>
<dbReference type="InterPro" id="IPR036691">
    <property type="entry name" value="Endo/exonu/phosph_ase_sf"/>
</dbReference>
<keyword evidence="3" id="KW-1185">Reference proteome</keyword>
<dbReference type="GO" id="GO:0061343">
    <property type="term" value="P:cell adhesion involved in heart morphogenesis"/>
    <property type="evidence" value="ECO:0007669"/>
    <property type="project" value="TreeGrafter"/>
</dbReference>
<dbReference type="PANTHER" id="PTHR33395:SF22">
    <property type="entry name" value="REVERSE TRANSCRIPTASE DOMAIN-CONTAINING PROTEIN"/>
    <property type="match status" value="1"/>
</dbReference>